<dbReference type="OrthoDB" id="3406105at2"/>
<sequence>MSHAYNAPVATAAPPQVAPIAPAAPMTDRVPRTRTGSVWFGLCTSALLAVVLIIFMLQNTGSVQVAFLGMSGSLPLALALLIAAVGAAILITVVGTVRIAQLHRLSSRR</sequence>
<proteinExistence type="predicted"/>
<name>A0A238UU80_9ACTN</name>
<dbReference type="Proteomes" id="UP000198415">
    <property type="component" value="Unassembled WGS sequence"/>
</dbReference>
<dbReference type="RefSeq" id="WP_089291000.1">
    <property type="nucleotide sequence ID" value="NZ_BOMU01000012.1"/>
</dbReference>
<keyword evidence="1" id="KW-0472">Membrane</keyword>
<gene>
    <name evidence="2" type="ORF">SAMN06264365_101164</name>
</gene>
<accession>A0A238UU80</accession>
<keyword evidence="3" id="KW-1185">Reference proteome</keyword>
<dbReference type="AlphaFoldDB" id="A0A238UU80"/>
<evidence type="ECO:0000313" key="2">
    <source>
        <dbReference type="EMBL" id="SNR25608.1"/>
    </source>
</evidence>
<feature type="transmembrane region" description="Helical" evidence="1">
    <location>
        <begin position="77"/>
        <end position="100"/>
    </location>
</feature>
<keyword evidence="1" id="KW-1133">Transmembrane helix</keyword>
<keyword evidence="1" id="KW-0812">Transmembrane</keyword>
<dbReference type="EMBL" id="FZNR01000001">
    <property type="protein sequence ID" value="SNR25608.1"/>
    <property type="molecule type" value="Genomic_DNA"/>
</dbReference>
<feature type="transmembrane region" description="Helical" evidence="1">
    <location>
        <begin position="38"/>
        <end position="57"/>
    </location>
</feature>
<reference evidence="2 3" key="1">
    <citation type="submission" date="2017-06" db="EMBL/GenBank/DDBJ databases">
        <authorList>
            <person name="Kim H.J."/>
            <person name="Triplett B.A."/>
        </authorList>
    </citation>
    <scope>NUCLEOTIDE SEQUENCE [LARGE SCALE GENOMIC DNA]</scope>
    <source>
        <strain evidence="2 3">DSM 43151</strain>
    </source>
</reference>
<evidence type="ECO:0000313" key="3">
    <source>
        <dbReference type="Proteomes" id="UP000198415"/>
    </source>
</evidence>
<protein>
    <submittedName>
        <fullName evidence="2">Uncharacterized integral membrane protein</fullName>
    </submittedName>
</protein>
<organism evidence="2 3">
    <name type="scientific">Actinoplanes regularis</name>
    <dbReference type="NCBI Taxonomy" id="52697"/>
    <lineage>
        <taxon>Bacteria</taxon>
        <taxon>Bacillati</taxon>
        <taxon>Actinomycetota</taxon>
        <taxon>Actinomycetes</taxon>
        <taxon>Micromonosporales</taxon>
        <taxon>Micromonosporaceae</taxon>
        <taxon>Actinoplanes</taxon>
    </lineage>
</organism>
<evidence type="ECO:0000256" key="1">
    <source>
        <dbReference type="SAM" id="Phobius"/>
    </source>
</evidence>